<gene>
    <name evidence="3" type="ORF">M0R45_038179</name>
</gene>
<feature type="compositionally biased region" description="Low complexity" evidence="1">
    <location>
        <begin position="144"/>
        <end position="153"/>
    </location>
</feature>
<dbReference type="Gene3D" id="1.20.120.1920">
    <property type="entry name" value="UBAP1 SOUBA domain"/>
    <property type="match status" value="1"/>
</dbReference>
<feature type="compositionally biased region" description="Polar residues" evidence="1">
    <location>
        <begin position="66"/>
        <end position="77"/>
    </location>
</feature>
<sequence>MDYDYRKTSSYGAQIPPYRPTTSSPPMYGPPQPSSSLYPRVGQQGQTPAPPSSHHGGGHRPFPHHQTATTSSPSTSGLGIRVAIKPEYRITPPPQLSTQVGDIPRSNFQFDFEFERKVLVEAEKETPNWGKLGLENLPPKRAESPSSTSSSGSAGDPIVRKYVASGLSRAAVPYAVATYGDNPAKVREFVNGFNTLHEMGFTAESVAEALLMYDNDKEKALSYLINSSS</sequence>
<feature type="domain" description="UBA" evidence="2">
    <location>
        <begin position="185"/>
        <end position="227"/>
    </location>
</feature>
<reference evidence="3 4" key="1">
    <citation type="journal article" date="2023" name="G3 (Bethesda)">
        <title>A chromosome-length genome assembly and annotation of blackberry (Rubus argutus, cv. 'Hillquist').</title>
        <authorList>
            <person name="Bruna T."/>
            <person name="Aryal R."/>
            <person name="Dudchenko O."/>
            <person name="Sargent D.J."/>
            <person name="Mead D."/>
            <person name="Buti M."/>
            <person name="Cavallini A."/>
            <person name="Hytonen T."/>
            <person name="Andres J."/>
            <person name="Pham M."/>
            <person name="Weisz D."/>
            <person name="Mascagni F."/>
            <person name="Usai G."/>
            <person name="Natali L."/>
            <person name="Bassil N."/>
            <person name="Fernandez G.E."/>
            <person name="Lomsadze A."/>
            <person name="Armour M."/>
            <person name="Olukolu B."/>
            <person name="Poorten T."/>
            <person name="Britton C."/>
            <person name="Davik J."/>
            <person name="Ashrafi H."/>
            <person name="Aiden E.L."/>
            <person name="Borodovsky M."/>
            <person name="Worthington M."/>
        </authorList>
    </citation>
    <scope>NUCLEOTIDE SEQUENCE [LARGE SCALE GENOMIC DNA]</scope>
    <source>
        <strain evidence="3">PI 553951</strain>
    </source>
</reference>
<evidence type="ECO:0000313" key="3">
    <source>
        <dbReference type="EMBL" id="KAK9914398.1"/>
    </source>
</evidence>
<dbReference type="GO" id="GO:0043130">
    <property type="term" value="F:ubiquitin binding"/>
    <property type="evidence" value="ECO:0007669"/>
    <property type="project" value="InterPro"/>
</dbReference>
<dbReference type="InterPro" id="IPR042575">
    <property type="entry name" value="UBAP1_C"/>
</dbReference>
<feature type="region of interest" description="Disordered" evidence="1">
    <location>
        <begin position="1"/>
        <end position="83"/>
    </location>
</feature>
<name>A0AAW1W1L8_RUBAR</name>
<dbReference type="GO" id="GO:0000813">
    <property type="term" value="C:ESCRT I complex"/>
    <property type="evidence" value="ECO:0007669"/>
    <property type="project" value="InterPro"/>
</dbReference>
<comment type="caution">
    <text evidence="3">The sequence shown here is derived from an EMBL/GenBank/DDBJ whole genome shotgun (WGS) entry which is preliminary data.</text>
</comment>
<dbReference type="AlphaFoldDB" id="A0AAW1W1L8"/>
<dbReference type="InterPro" id="IPR015940">
    <property type="entry name" value="UBA"/>
</dbReference>
<proteinExistence type="predicted"/>
<organism evidence="3 4">
    <name type="scientific">Rubus argutus</name>
    <name type="common">Southern blackberry</name>
    <dbReference type="NCBI Taxonomy" id="59490"/>
    <lineage>
        <taxon>Eukaryota</taxon>
        <taxon>Viridiplantae</taxon>
        <taxon>Streptophyta</taxon>
        <taxon>Embryophyta</taxon>
        <taxon>Tracheophyta</taxon>
        <taxon>Spermatophyta</taxon>
        <taxon>Magnoliopsida</taxon>
        <taxon>eudicotyledons</taxon>
        <taxon>Gunneridae</taxon>
        <taxon>Pentapetalae</taxon>
        <taxon>rosids</taxon>
        <taxon>fabids</taxon>
        <taxon>Rosales</taxon>
        <taxon>Rosaceae</taxon>
        <taxon>Rosoideae</taxon>
        <taxon>Rosoideae incertae sedis</taxon>
        <taxon>Rubus</taxon>
    </lineage>
</organism>
<dbReference type="InterPro" id="IPR038870">
    <property type="entry name" value="UBAP1"/>
</dbReference>
<dbReference type="EMBL" id="JBEDUW010000007">
    <property type="protein sequence ID" value="KAK9914398.1"/>
    <property type="molecule type" value="Genomic_DNA"/>
</dbReference>
<keyword evidence="4" id="KW-1185">Reference proteome</keyword>
<protein>
    <recommendedName>
        <fullName evidence="2">UBA domain-containing protein</fullName>
    </recommendedName>
</protein>
<dbReference type="CDD" id="cd14316">
    <property type="entry name" value="UBA2_UBAP1_like"/>
    <property type="match status" value="1"/>
</dbReference>
<evidence type="ECO:0000256" key="1">
    <source>
        <dbReference type="SAM" id="MobiDB-lite"/>
    </source>
</evidence>
<dbReference type="PANTHER" id="PTHR15960:SF5">
    <property type="entry name" value="LD44032P"/>
    <property type="match status" value="1"/>
</dbReference>
<dbReference type="InterPro" id="IPR009060">
    <property type="entry name" value="UBA-like_sf"/>
</dbReference>
<dbReference type="SUPFAM" id="SSF46934">
    <property type="entry name" value="UBA-like"/>
    <property type="match status" value="1"/>
</dbReference>
<dbReference type="GO" id="GO:0043162">
    <property type="term" value="P:ubiquitin-dependent protein catabolic process via the multivesicular body sorting pathway"/>
    <property type="evidence" value="ECO:0007669"/>
    <property type="project" value="InterPro"/>
</dbReference>
<feature type="region of interest" description="Disordered" evidence="1">
    <location>
        <begin position="129"/>
        <end position="155"/>
    </location>
</feature>
<dbReference type="PANTHER" id="PTHR15960">
    <property type="entry name" value="LD44032P"/>
    <property type="match status" value="1"/>
</dbReference>
<dbReference type="Proteomes" id="UP001457282">
    <property type="component" value="Unassembled WGS sequence"/>
</dbReference>
<dbReference type="PROSITE" id="PS50030">
    <property type="entry name" value="UBA"/>
    <property type="match status" value="1"/>
</dbReference>
<evidence type="ECO:0000259" key="2">
    <source>
        <dbReference type="PROSITE" id="PS50030"/>
    </source>
</evidence>
<evidence type="ECO:0000313" key="4">
    <source>
        <dbReference type="Proteomes" id="UP001457282"/>
    </source>
</evidence>
<accession>A0AAW1W1L8</accession>